<name>A0ABW4R2C1_9BACT</name>
<reference evidence="2" key="1">
    <citation type="journal article" date="2019" name="Int. J. Syst. Evol. Microbiol.">
        <title>The Global Catalogue of Microorganisms (GCM) 10K type strain sequencing project: providing services to taxonomists for standard genome sequencing and annotation.</title>
        <authorList>
            <consortium name="The Broad Institute Genomics Platform"/>
            <consortium name="The Broad Institute Genome Sequencing Center for Infectious Disease"/>
            <person name="Wu L."/>
            <person name="Ma J."/>
        </authorList>
    </citation>
    <scope>NUCLEOTIDE SEQUENCE [LARGE SCALE GENOMIC DNA]</scope>
    <source>
        <strain evidence="2">CGMCC 1.15795</strain>
    </source>
</reference>
<dbReference type="Gene3D" id="2.60.120.10">
    <property type="entry name" value="Jelly Rolls"/>
    <property type="match status" value="1"/>
</dbReference>
<organism evidence="1 2">
    <name type="scientific">Hymenobacter bucti</name>
    <dbReference type="NCBI Taxonomy" id="1844114"/>
    <lineage>
        <taxon>Bacteria</taxon>
        <taxon>Pseudomonadati</taxon>
        <taxon>Bacteroidota</taxon>
        <taxon>Cytophagia</taxon>
        <taxon>Cytophagales</taxon>
        <taxon>Hymenobacteraceae</taxon>
        <taxon>Hymenobacter</taxon>
    </lineage>
</organism>
<accession>A0ABW4R2C1</accession>
<dbReference type="InterPro" id="IPR014710">
    <property type="entry name" value="RmlC-like_jellyroll"/>
</dbReference>
<dbReference type="EMBL" id="JBHUFD010000019">
    <property type="protein sequence ID" value="MFD1875736.1"/>
    <property type="molecule type" value="Genomic_DNA"/>
</dbReference>
<sequence length="189" mass="21677">MDELFGYLLQFGSLNQRQLDLIASKATPLALLKDAYFLEAGHVSRRVGFLQEGVLRICYYDNKGTEITRNFIDELHLTTNLRGLEEGLASPEYVQAVTDCRLLVFAKHDWDGLAHTIVGWSDMVHKMTSKHLNEKLARISPMVTQDASTRYREFLDHYPRLANRIPLSYLASFLGMTQSSLSRIRKNIR</sequence>
<evidence type="ECO:0000313" key="2">
    <source>
        <dbReference type="Proteomes" id="UP001597197"/>
    </source>
</evidence>
<keyword evidence="2" id="KW-1185">Reference proteome</keyword>
<protein>
    <submittedName>
        <fullName evidence="1">Crp/Fnr family transcriptional regulator</fullName>
    </submittedName>
</protein>
<dbReference type="Proteomes" id="UP001597197">
    <property type="component" value="Unassembled WGS sequence"/>
</dbReference>
<dbReference type="SUPFAM" id="SSF51206">
    <property type="entry name" value="cAMP-binding domain-like"/>
    <property type="match status" value="1"/>
</dbReference>
<dbReference type="InterPro" id="IPR018490">
    <property type="entry name" value="cNMP-bd_dom_sf"/>
</dbReference>
<evidence type="ECO:0000313" key="1">
    <source>
        <dbReference type="EMBL" id="MFD1875736.1"/>
    </source>
</evidence>
<dbReference type="RefSeq" id="WP_382318723.1">
    <property type="nucleotide sequence ID" value="NZ_JBHUFD010000019.1"/>
</dbReference>
<comment type="caution">
    <text evidence="1">The sequence shown here is derived from an EMBL/GenBank/DDBJ whole genome shotgun (WGS) entry which is preliminary data.</text>
</comment>
<gene>
    <name evidence="1" type="ORF">ACFSDX_25120</name>
</gene>
<proteinExistence type="predicted"/>